<dbReference type="AlphaFoldDB" id="A0A1Z5JCV0"/>
<gene>
    <name evidence="1" type="ORF">FisN_7Lh184</name>
</gene>
<dbReference type="OrthoDB" id="41458at2759"/>
<evidence type="ECO:0000313" key="2">
    <source>
        <dbReference type="Proteomes" id="UP000198406"/>
    </source>
</evidence>
<reference evidence="1 2" key="1">
    <citation type="journal article" date="2015" name="Plant Cell">
        <title>Oil accumulation by the oleaginous diatom Fistulifera solaris as revealed by the genome and transcriptome.</title>
        <authorList>
            <person name="Tanaka T."/>
            <person name="Maeda Y."/>
            <person name="Veluchamy A."/>
            <person name="Tanaka M."/>
            <person name="Abida H."/>
            <person name="Marechal E."/>
            <person name="Bowler C."/>
            <person name="Muto M."/>
            <person name="Sunaga Y."/>
            <person name="Tanaka M."/>
            <person name="Yoshino T."/>
            <person name="Taniguchi T."/>
            <person name="Fukuda Y."/>
            <person name="Nemoto M."/>
            <person name="Matsumoto M."/>
            <person name="Wong P.S."/>
            <person name="Aburatani S."/>
            <person name="Fujibuchi W."/>
        </authorList>
    </citation>
    <scope>NUCLEOTIDE SEQUENCE [LARGE SCALE GENOMIC DNA]</scope>
    <source>
        <strain evidence="1 2">JPCC DA0580</strain>
    </source>
</reference>
<organism evidence="1 2">
    <name type="scientific">Fistulifera solaris</name>
    <name type="common">Oleaginous diatom</name>
    <dbReference type="NCBI Taxonomy" id="1519565"/>
    <lineage>
        <taxon>Eukaryota</taxon>
        <taxon>Sar</taxon>
        <taxon>Stramenopiles</taxon>
        <taxon>Ochrophyta</taxon>
        <taxon>Bacillariophyta</taxon>
        <taxon>Bacillariophyceae</taxon>
        <taxon>Bacillariophycidae</taxon>
        <taxon>Naviculales</taxon>
        <taxon>Naviculaceae</taxon>
        <taxon>Fistulifera</taxon>
    </lineage>
</organism>
<sequence length="231" mass="25760">MSGFLAKAKNTAIIAKIKGEIALLDREDKQQRQAFGVELYDLLDSMYSKSGWDKMPHFLGKESQQIKQIFDVCQLDIRQLLDSKDAKEREVEHLQIDRERALPPTTNKEKLAQAGKWMSSQGNEAKLKAESALLDHKMKARKGTFGIDVFSLVTGDASAESILGEDSSESSSKGGILSGVKSGISNQISKLSGDEKKIQDIIKKAKADDALIQQRKERKRREIARLQQEIS</sequence>
<dbReference type="EMBL" id="BDSP01000044">
    <property type="protein sequence ID" value="GAX11799.1"/>
    <property type="molecule type" value="Genomic_DNA"/>
</dbReference>
<keyword evidence="2" id="KW-1185">Reference proteome</keyword>
<dbReference type="Proteomes" id="UP000198406">
    <property type="component" value="Unassembled WGS sequence"/>
</dbReference>
<comment type="caution">
    <text evidence="1">The sequence shown here is derived from an EMBL/GenBank/DDBJ whole genome shotgun (WGS) entry which is preliminary data.</text>
</comment>
<evidence type="ECO:0000313" key="1">
    <source>
        <dbReference type="EMBL" id="GAX11799.1"/>
    </source>
</evidence>
<dbReference type="InParanoid" id="A0A1Z5JCV0"/>
<proteinExistence type="predicted"/>
<accession>A0A1Z5JCV0</accession>
<name>A0A1Z5JCV0_FISSO</name>
<protein>
    <submittedName>
        <fullName evidence="1">Uncharacterized protein</fullName>
    </submittedName>
</protein>